<comment type="cofactor">
    <cofactor evidence="1">
        <name>FAD</name>
        <dbReference type="ChEBI" id="CHEBI:57692"/>
    </cofactor>
</comment>
<keyword evidence="10" id="KW-1185">Reference proteome</keyword>
<comment type="pathway">
    <text evidence="2">Cofactor biosynthesis; ubiquinone biosynthesis.</text>
</comment>
<dbReference type="Gene3D" id="3.50.50.60">
    <property type="entry name" value="FAD/NAD(P)-binding domain"/>
    <property type="match status" value="2"/>
</dbReference>
<evidence type="ECO:0000259" key="8">
    <source>
        <dbReference type="Pfam" id="PF01494"/>
    </source>
</evidence>
<keyword evidence="9" id="KW-0830">Ubiquinone</keyword>
<dbReference type="Proteomes" id="UP001596422">
    <property type="component" value="Unassembled WGS sequence"/>
</dbReference>
<evidence type="ECO:0000256" key="7">
    <source>
        <dbReference type="ARBA" id="ARBA00023033"/>
    </source>
</evidence>
<proteinExistence type="inferred from homology"/>
<dbReference type="PANTHER" id="PTHR43876:SF10">
    <property type="entry name" value="3-DEMETHOXYUBIQUINOL 3-HYDROXYLASE"/>
    <property type="match status" value="1"/>
</dbReference>
<comment type="caution">
    <text evidence="9">The sequence shown here is derived from an EMBL/GenBank/DDBJ whole genome shotgun (WGS) entry which is preliminary data.</text>
</comment>
<evidence type="ECO:0000256" key="3">
    <source>
        <dbReference type="ARBA" id="ARBA00005349"/>
    </source>
</evidence>
<dbReference type="PRINTS" id="PR00420">
    <property type="entry name" value="RNGMNOXGNASE"/>
</dbReference>
<dbReference type="PANTHER" id="PTHR43876">
    <property type="entry name" value="UBIQUINONE BIOSYNTHESIS MONOOXYGENASE COQ6, MITOCHONDRIAL"/>
    <property type="match status" value="1"/>
</dbReference>
<feature type="domain" description="FAD-binding" evidence="8">
    <location>
        <begin position="5"/>
        <end position="346"/>
    </location>
</feature>
<dbReference type="InterPro" id="IPR002938">
    <property type="entry name" value="FAD-bd"/>
</dbReference>
<dbReference type="InterPro" id="IPR051205">
    <property type="entry name" value="UbiH/COQ6_monooxygenase"/>
</dbReference>
<evidence type="ECO:0000256" key="6">
    <source>
        <dbReference type="ARBA" id="ARBA00023002"/>
    </source>
</evidence>
<keyword evidence="6" id="KW-0560">Oxidoreductase</keyword>
<evidence type="ECO:0000256" key="4">
    <source>
        <dbReference type="ARBA" id="ARBA00022630"/>
    </source>
</evidence>
<dbReference type="NCBIfam" id="TIGR01988">
    <property type="entry name" value="Ubi-OHases"/>
    <property type="match status" value="1"/>
</dbReference>
<dbReference type="PROSITE" id="PS01304">
    <property type="entry name" value="UBIH"/>
    <property type="match status" value="1"/>
</dbReference>
<accession>A0ABW2A6Z4</accession>
<dbReference type="EMBL" id="JBHSWE010000001">
    <property type="protein sequence ID" value="MFC6673172.1"/>
    <property type="molecule type" value="Genomic_DNA"/>
</dbReference>
<evidence type="ECO:0000313" key="10">
    <source>
        <dbReference type="Proteomes" id="UP001596422"/>
    </source>
</evidence>
<sequence length="409" mass="45028">MKPRYDILIVGGGMVGAALACALGNSALSVAVLERDFPPAFEPEQPWDLRVSALSAASRNILEAVGAWDGIRSRRLCPYRRMKVWETSEVQAATEFRAEEIGREALGHIVENRIVQLALIERLKAFANIDLICPARTEMIEYAPGSSLVRLDDGREIVGRLLVAADGGQSRVREAAGIGVHQWDYDQHALVATVETGYGQQDITWQQFTPTGPLAFLPLAGANASLVWYERPDAVKRLMALNEDAFLDELHRTFPECLGRITRVVARGSFPLRRQHAQQYVAEGVALVGDAAHMIHPLAGQGVNIGLLDAASLAEVLLEAEAAGQRVDALDVLQRYESSRRRHNLMMMQLMDTFYRVFGNDSLPLKLLRNLGLGLAEHSGPLKRRVVRMAMGLEGDLPRLARGEGILKT</sequence>
<dbReference type="InterPro" id="IPR018168">
    <property type="entry name" value="Ubi_Hdrlase_CS"/>
</dbReference>
<reference evidence="10" key="1">
    <citation type="journal article" date="2019" name="Int. J. Syst. Evol. Microbiol.">
        <title>The Global Catalogue of Microorganisms (GCM) 10K type strain sequencing project: providing services to taxonomists for standard genome sequencing and annotation.</title>
        <authorList>
            <consortium name="The Broad Institute Genomics Platform"/>
            <consortium name="The Broad Institute Genome Sequencing Center for Infectious Disease"/>
            <person name="Wu L."/>
            <person name="Ma J."/>
        </authorList>
    </citation>
    <scope>NUCLEOTIDE SEQUENCE [LARGE SCALE GENOMIC DNA]</scope>
    <source>
        <strain evidence="10">NBRC 111756</strain>
    </source>
</reference>
<evidence type="ECO:0000313" key="9">
    <source>
        <dbReference type="EMBL" id="MFC6673172.1"/>
    </source>
</evidence>
<dbReference type="SUPFAM" id="SSF51905">
    <property type="entry name" value="FAD/NAD(P)-binding domain"/>
    <property type="match status" value="1"/>
</dbReference>
<evidence type="ECO:0000256" key="1">
    <source>
        <dbReference type="ARBA" id="ARBA00001974"/>
    </source>
</evidence>
<dbReference type="RefSeq" id="WP_379911559.1">
    <property type="nucleotide sequence ID" value="NZ_JBHSWE010000001.1"/>
</dbReference>
<dbReference type="Pfam" id="PF01494">
    <property type="entry name" value="FAD_binding_3"/>
    <property type="match status" value="1"/>
</dbReference>
<name>A0ABW2A6Z4_9GAMM</name>
<evidence type="ECO:0000256" key="2">
    <source>
        <dbReference type="ARBA" id="ARBA00004749"/>
    </source>
</evidence>
<keyword evidence="4" id="KW-0285">Flavoprotein</keyword>
<gene>
    <name evidence="9" type="ORF">ACFQDL_26115</name>
</gene>
<evidence type="ECO:0000256" key="5">
    <source>
        <dbReference type="ARBA" id="ARBA00022827"/>
    </source>
</evidence>
<comment type="similarity">
    <text evidence="3">Belongs to the UbiH/COQ6 family.</text>
</comment>
<keyword evidence="5" id="KW-0274">FAD</keyword>
<dbReference type="InterPro" id="IPR036188">
    <property type="entry name" value="FAD/NAD-bd_sf"/>
</dbReference>
<protein>
    <submittedName>
        <fullName evidence="9">UbiH/UbiF/VisC/COQ6 family ubiquinone biosynthesis hydroxylase</fullName>
    </submittedName>
</protein>
<organism evidence="9 10">
    <name type="scientific">Marinobacterium aestuariivivens</name>
    <dbReference type="NCBI Taxonomy" id="1698799"/>
    <lineage>
        <taxon>Bacteria</taxon>
        <taxon>Pseudomonadati</taxon>
        <taxon>Pseudomonadota</taxon>
        <taxon>Gammaproteobacteria</taxon>
        <taxon>Oceanospirillales</taxon>
        <taxon>Oceanospirillaceae</taxon>
        <taxon>Marinobacterium</taxon>
    </lineage>
</organism>
<dbReference type="PROSITE" id="PS51257">
    <property type="entry name" value="PROKAR_LIPOPROTEIN"/>
    <property type="match status" value="1"/>
</dbReference>
<dbReference type="InterPro" id="IPR010971">
    <property type="entry name" value="UbiH/COQ6"/>
</dbReference>
<keyword evidence="7" id="KW-0503">Monooxygenase</keyword>